<dbReference type="PANTHER" id="PTHR37016">
    <property type="match status" value="1"/>
</dbReference>
<keyword evidence="7 13" id="KW-0378">Hydrolase</keyword>
<dbReference type="GO" id="GO:0004222">
    <property type="term" value="F:metalloendopeptidase activity"/>
    <property type="evidence" value="ECO:0007669"/>
    <property type="project" value="InterPro"/>
</dbReference>
<feature type="active site" evidence="11">
    <location>
        <position position="303"/>
    </location>
</feature>
<dbReference type="CDD" id="cd11008">
    <property type="entry name" value="M35_deuterolysin_like"/>
    <property type="match status" value="1"/>
</dbReference>
<dbReference type="Gene3D" id="3.40.390.10">
    <property type="entry name" value="Collagenase (Catalytic Domain)"/>
    <property type="match status" value="1"/>
</dbReference>
<dbReference type="InterPro" id="IPR050414">
    <property type="entry name" value="Fungal_M35_metalloproteases"/>
</dbReference>
<comment type="caution">
    <text evidence="16">The sequence shown here is derived from an EMBL/GenBank/DDBJ whole genome shotgun (WGS) entry which is preliminary data.</text>
</comment>
<keyword evidence="6 15" id="KW-0732">Signal</keyword>
<evidence type="ECO:0000256" key="3">
    <source>
        <dbReference type="ARBA" id="ARBA00022670"/>
    </source>
</evidence>
<dbReference type="GO" id="GO:0005576">
    <property type="term" value="C:extracellular region"/>
    <property type="evidence" value="ECO:0007669"/>
    <property type="project" value="UniProtKB-SubCell"/>
</dbReference>
<proteinExistence type="inferred from homology"/>
<comment type="catalytic activity">
    <reaction evidence="1 13">
        <text>Preferential cleavage of bonds with hydrophobic residues in P1'. Also 3-Asn-|-Gln-4 and 8-Gly-|-Ser-9 bonds in insulin B chain.</text>
        <dbReference type="EC" id="3.4.24.39"/>
    </reaction>
</comment>
<dbReference type="GO" id="GO:0006508">
    <property type="term" value="P:proteolysis"/>
    <property type="evidence" value="ECO:0007669"/>
    <property type="project" value="UniProtKB-KW"/>
</dbReference>
<dbReference type="InterPro" id="IPR024079">
    <property type="entry name" value="MetalloPept_cat_dom_sf"/>
</dbReference>
<feature type="binding site" evidence="12">
    <location>
        <position position="315"/>
    </location>
    <ligand>
        <name>Zn(2+)</name>
        <dbReference type="ChEBI" id="CHEBI:29105"/>
        <note>catalytic</note>
    </ligand>
</feature>
<evidence type="ECO:0000256" key="7">
    <source>
        <dbReference type="ARBA" id="ARBA00022801"/>
    </source>
</evidence>
<name>A0A8H5QAX5_GIBSU</name>
<evidence type="ECO:0000256" key="13">
    <source>
        <dbReference type="RuleBase" id="RU361126"/>
    </source>
</evidence>
<keyword evidence="3 13" id="KW-0645">Protease</keyword>
<feature type="region of interest" description="Disordered" evidence="14">
    <location>
        <begin position="376"/>
        <end position="395"/>
    </location>
</feature>
<evidence type="ECO:0000256" key="15">
    <source>
        <dbReference type="SAM" id="SignalP"/>
    </source>
</evidence>
<comment type="subcellular location">
    <subcellularLocation>
        <location evidence="13">Secreted</location>
    </subcellularLocation>
</comment>
<feature type="binding site" evidence="12">
    <location>
        <position position="306"/>
    </location>
    <ligand>
        <name>Zn(2+)</name>
        <dbReference type="ChEBI" id="CHEBI:29105"/>
        <note>catalytic</note>
    </ligand>
</feature>
<keyword evidence="10" id="KW-0865">Zymogen</keyword>
<keyword evidence="13" id="KW-0964">Secreted</keyword>
<comment type="cofactor">
    <cofactor evidence="12 13">
        <name>Zn(2+)</name>
        <dbReference type="ChEBI" id="CHEBI:29105"/>
    </cofactor>
    <text evidence="12 13">Binds 1 zinc ion per subunit.</text>
</comment>
<evidence type="ECO:0000256" key="10">
    <source>
        <dbReference type="ARBA" id="ARBA00023145"/>
    </source>
</evidence>
<keyword evidence="8 12" id="KW-0862">Zinc</keyword>
<reference evidence="16 17" key="1">
    <citation type="submission" date="2020-05" db="EMBL/GenBank/DDBJ databases">
        <title>Identification and distribution of gene clusters putatively required for synthesis of sphingolipid metabolism inhibitors in phylogenetically diverse species of the filamentous fungus Fusarium.</title>
        <authorList>
            <person name="Kim H.-S."/>
            <person name="Busman M."/>
            <person name="Brown D.W."/>
            <person name="Divon H."/>
            <person name="Uhlig S."/>
            <person name="Proctor R.H."/>
        </authorList>
    </citation>
    <scope>NUCLEOTIDE SEQUENCE [LARGE SCALE GENOMIC DNA]</scope>
    <source>
        <strain evidence="16 17">NRRL 66333</strain>
    </source>
</reference>
<feature type="binding site" evidence="12">
    <location>
        <position position="302"/>
    </location>
    <ligand>
        <name>Zn(2+)</name>
        <dbReference type="ChEBI" id="CHEBI:29105"/>
        <note>catalytic</note>
    </ligand>
</feature>
<dbReference type="GO" id="GO:0046872">
    <property type="term" value="F:metal ion binding"/>
    <property type="evidence" value="ECO:0007669"/>
    <property type="project" value="UniProtKB-KW"/>
</dbReference>
<evidence type="ECO:0000256" key="9">
    <source>
        <dbReference type="ARBA" id="ARBA00023049"/>
    </source>
</evidence>
<evidence type="ECO:0000256" key="12">
    <source>
        <dbReference type="PIRSR" id="PIRSR601384-2"/>
    </source>
</evidence>
<evidence type="ECO:0000256" key="5">
    <source>
        <dbReference type="ARBA" id="ARBA00022723"/>
    </source>
</evidence>
<keyword evidence="4 13" id="KW-0165">Cleavage on pair of basic residues</keyword>
<organism evidence="16 17">
    <name type="scientific">Gibberella subglutinans</name>
    <name type="common">Fusarium subglutinans</name>
    <dbReference type="NCBI Taxonomy" id="42677"/>
    <lineage>
        <taxon>Eukaryota</taxon>
        <taxon>Fungi</taxon>
        <taxon>Dikarya</taxon>
        <taxon>Ascomycota</taxon>
        <taxon>Pezizomycotina</taxon>
        <taxon>Sordariomycetes</taxon>
        <taxon>Hypocreomycetidae</taxon>
        <taxon>Hypocreales</taxon>
        <taxon>Nectriaceae</taxon>
        <taxon>Fusarium</taxon>
        <taxon>Fusarium fujikuroi species complex</taxon>
    </lineage>
</organism>
<dbReference type="GeneID" id="59314970"/>
<evidence type="ECO:0000256" key="6">
    <source>
        <dbReference type="ARBA" id="ARBA00022729"/>
    </source>
</evidence>
<protein>
    <recommendedName>
        <fullName evidence="13">Neutral protease 2</fullName>
        <ecNumber evidence="13">3.4.24.39</ecNumber>
    </recommendedName>
    <alternativeName>
        <fullName evidence="13">Deuterolysin</fullName>
    </alternativeName>
</protein>
<dbReference type="SUPFAM" id="SSF55486">
    <property type="entry name" value="Metalloproteases ('zincins'), catalytic domain"/>
    <property type="match status" value="1"/>
</dbReference>
<dbReference type="RefSeq" id="XP_036541994.1">
    <property type="nucleotide sequence ID" value="XM_036680252.1"/>
</dbReference>
<evidence type="ECO:0000256" key="1">
    <source>
        <dbReference type="ARBA" id="ARBA00001187"/>
    </source>
</evidence>
<keyword evidence="17" id="KW-1185">Reference proteome</keyword>
<evidence type="ECO:0000256" key="4">
    <source>
        <dbReference type="ARBA" id="ARBA00022685"/>
    </source>
</evidence>
<evidence type="ECO:0000313" key="17">
    <source>
        <dbReference type="Proteomes" id="UP000547976"/>
    </source>
</evidence>
<comment type="similarity">
    <text evidence="2 13">Belongs to the peptidase M35 family.</text>
</comment>
<dbReference type="AlphaFoldDB" id="A0A8H5QAX5"/>
<accession>A0A8H5QAX5</accession>
<evidence type="ECO:0000256" key="2">
    <source>
        <dbReference type="ARBA" id="ARBA00010279"/>
    </source>
</evidence>
<feature type="chain" id="PRO_5034107916" description="Neutral protease 2" evidence="15">
    <location>
        <begin position="16"/>
        <end position="691"/>
    </location>
</feature>
<feature type="region of interest" description="Disordered" evidence="14">
    <location>
        <begin position="671"/>
        <end position="691"/>
    </location>
</feature>
<dbReference type="EMBL" id="JAAOAV010000021">
    <property type="protein sequence ID" value="KAF5611197.1"/>
    <property type="molecule type" value="Genomic_DNA"/>
</dbReference>
<keyword evidence="9 13" id="KW-0482">Metalloprotease</keyword>
<evidence type="ECO:0000313" key="16">
    <source>
        <dbReference type="EMBL" id="KAF5611197.1"/>
    </source>
</evidence>
<dbReference type="PANTHER" id="PTHR37016:SF2">
    <property type="entry name" value="NEUTRAL PROTEASE 2 HOMOLOG SNOG_02177"/>
    <property type="match status" value="1"/>
</dbReference>
<dbReference type="OrthoDB" id="412874at2759"/>
<dbReference type="Gene3D" id="2.60.40.2970">
    <property type="match status" value="1"/>
</dbReference>
<dbReference type="InterPro" id="IPR001384">
    <property type="entry name" value="Peptidase_M35"/>
</dbReference>
<evidence type="ECO:0000256" key="14">
    <source>
        <dbReference type="SAM" id="MobiDB-lite"/>
    </source>
</evidence>
<gene>
    <name evidence="16" type="ORF">FSUBG_2476</name>
</gene>
<evidence type="ECO:0000256" key="11">
    <source>
        <dbReference type="PIRSR" id="PIRSR601384-1"/>
    </source>
</evidence>
<dbReference type="EC" id="3.4.24.39" evidence="13"/>
<evidence type="ECO:0000256" key="8">
    <source>
        <dbReference type="ARBA" id="ARBA00022833"/>
    </source>
</evidence>
<dbReference type="PRINTS" id="PR00768">
    <property type="entry name" value="DEUTEROLYSIN"/>
</dbReference>
<keyword evidence="5 12" id="KW-0479">Metal-binding</keyword>
<feature type="signal peptide" evidence="15">
    <location>
        <begin position="1"/>
        <end position="15"/>
    </location>
</feature>
<dbReference type="Pfam" id="PF02102">
    <property type="entry name" value="Peptidase_M35"/>
    <property type="match status" value="1"/>
</dbReference>
<sequence>MKLLAGLALASMAVAAPLVDKRAPTPLNVELKMQGNSKVKAVITNNGKSNLKLLKVGTFLDTAPVERAQVFSAEKETVPFDGVRIALDTTQLDDTAFQSIPSGNSYEVEFDIAEFHDLSAGGKFSVLSSGALSFAQENSTELIGSVPFYSNRLDAEVDGPQAFSVRTAFHQKRAQVQSDCSGSKLQVTQAALSNCARQASAAQEAASNGPAAKVEEYFKNSDAATRSTVADVFAKIAAECGSTNAGDTRYYCTDVYGACQNGVLAYTVPGGNYMAYCDLYFERLPASTSTCHAQDQGNTNLHEMTHLNQIKGTSDYGGYGYNFIQSLTAEQNINHADTYALFANAVSLGFVVTLGWGETGGAVELKVAYVSQFYTPQTPQPPSDSAESREPTPFPADPWEQMEYLRTHWHWTEEMYHFRRFFLRDEIIDRARARRENEPGNKIAREKRKLMESFHGRDSDRWWLEKDNIRDHISLPKKGWTQEEIVAVYEADVAFLEWSRGNPVPRELGNFSKDVNPEEEADSATYSQHDAWNCFYGSQPTKFPPNTDWDLWNLGVWDLWHKGTHGRISRRRRREALRSDAQGDAASCAEELERIEGEDQRDREALEMAIIRSTELTKQSDGTGHLLSPEDREEMKHRSCMSQLTHFGPNANYLAHKYGYDRSVRRAELLPPPATVPKAGGTGDVPGTQMR</sequence>
<comment type="function">
    <text evidence="13">Secreted metalloproteinase that allows assimilation of proteinaceous substrates. Shows high activities on basic nuclear substrates such as histone and protamine.</text>
</comment>
<dbReference type="Proteomes" id="UP000547976">
    <property type="component" value="Unassembled WGS sequence"/>
</dbReference>